<feature type="compositionally biased region" description="Basic residues" evidence="1">
    <location>
        <begin position="46"/>
        <end position="61"/>
    </location>
</feature>
<dbReference type="AlphaFoldDB" id="A0A5A7PTU5"/>
<evidence type="ECO:0000313" key="2">
    <source>
        <dbReference type="EMBL" id="GER36239.1"/>
    </source>
</evidence>
<feature type="region of interest" description="Disordered" evidence="1">
    <location>
        <begin position="1"/>
        <end position="62"/>
    </location>
</feature>
<evidence type="ECO:0000256" key="1">
    <source>
        <dbReference type="SAM" id="MobiDB-lite"/>
    </source>
</evidence>
<sequence>METEGTGSTSPSTGHREEIERGLRNPLRSPNDGKRRQSRPTCGKLRNGRRNRKPTTKKVRPWCRSPSEKSVALKSEFLTLGIHYGVCLEDFISVAERRGAKKPMRFYVKKDMDLYRSWDERLGGFRQINIYVRMEDKGEPAPVIGISTQDSSKFHLNIISIVFRWWFCFGAVSVLV</sequence>
<keyword evidence="3" id="KW-1185">Reference proteome</keyword>
<dbReference type="EMBL" id="BKCP01005084">
    <property type="protein sequence ID" value="GER36239.1"/>
    <property type="molecule type" value="Genomic_DNA"/>
</dbReference>
<name>A0A5A7PTU5_STRAF</name>
<feature type="compositionally biased region" description="Basic and acidic residues" evidence="1">
    <location>
        <begin position="14"/>
        <end position="23"/>
    </location>
</feature>
<feature type="compositionally biased region" description="Low complexity" evidence="1">
    <location>
        <begin position="1"/>
        <end position="13"/>
    </location>
</feature>
<reference evidence="3" key="1">
    <citation type="journal article" date="2019" name="Curr. Biol.">
        <title>Genome Sequence of Striga asiatica Provides Insight into the Evolution of Plant Parasitism.</title>
        <authorList>
            <person name="Yoshida S."/>
            <person name="Kim S."/>
            <person name="Wafula E.K."/>
            <person name="Tanskanen J."/>
            <person name="Kim Y.M."/>
            <person name="Honaas L."/>
            <person name="Yang Z."/>
            <person name="Spallek T."/>
            <person name="Conn C.E."/>
            <person name="Ichihashi Y."/>
            <person name="Cheong K."/>
            <person name="Cui S."/>
            <person name="Der J.P."/>
            <person name="Gundlach H."/>
            <person name="Jiao Y."/>
            <person name="Hori C."/>
            <person name="Ishida J.K."/>
            <person name="Kasahara H."/>
            <person name="Kiba T."/>
            <person name="Kim M.S."/>
            <person name="Koo N."/>
            <person name="Laohavisit A."/>
            <person name="Lee Y.H."/>
            <person name="Lumba S."/>
            <person name="McCourt P."/>
            <person name="Mortimer J.C."/>
            <person name="Mutuku J.M."/>
            <person name="Nomura T."/>
            <person name="Sasaki-Sekimoto Y."/>
            <person name="Seto Y."/>
            <person name="Wang Y."/>
            <person name="Wakatake T."/>
            <person name="Sakakibara H."/>
            <person name="Demura T."/>
            <person name="Yamaguchi S."/>
            <person name="Yoneyama K."/>
            <person name="Manabe R.I."/>
            <person name="Nelson D.C."/>
            <person name="Schulman A.H."/>
            <person name="Timko M.P."/>
            <person name="dePamphilis C.W."/>
            <person name="Choi D."/>
            <person name="Shirasu K."/>
        </authorList>
    </citation>
    <scope>NUCLEOTIDE SEQUENCE [LARGE SCALE GENOMIC DNA]</scope>
    <source>
        <strain evidence="3">cv. UVA1</strain>
    </source>
</reference>
<organism evidence="2 3">
    <name type="scientific">Striga asiatica</name>
    <name type="common">Asiatic witchweed</name>
    <name type="synonym">Buchnera asiatica</name>
    <dbReference type="NCBI Taxonomy" id="4170"/>
    <lineage>
        <taxon>Eukaryota</taxon>
        <taxon>Viridiplantae</taxon>
        <taxon>Streptophyta</taxon>
        <taxon>Embryophyta</taxon>
        <taxon>Tracheophyta</taxon>
        <taxon>Spermatophyta</taxon>
        <taxon>Magnoliopsida</taxon>
        <taxon>eudicotyledons</taxon>
        <taxon>Gunneridae</taxon>
        <taxon>Pentapetalae</taxon>
        <taxon>asterids</taxon>
        <taxon>lamiids</taxon>
        <taxon>Lamiales</taxon>
        <taxon>Orobanchaceae</taxon>
        <taxon>Buchnereae</taxon>
        <taxon>Striga</taxon>
    </lineage>
</organism>
<proteinExistence type="predicted"/>
<evidence type="ECO:0000313" key="3">
    <source>
        <dbReference type="Proteomes" id="UP000325081"/>
    </source>
</evidence>
<protein>
    <submittedName>
        <fullName evidence="2">Uncharacterized protein</fullName>
    </submittedName>
</protein>
<comment type="caution">
    <text evidence="2">The sequence shown here is derived from an EMBL/GenBank/DDBJ whole genome shotgun (WGS) entry which is preliminary data.</text>
</comment>
<accession>A0A5A7PTU5</accession>
<gene>
    <name evidence="2" type="ORF">STAS_12566</name>
</gene>
<dbReference type="Proteomes" id="UP000325081">
    <property type="component" value="Unassembled WGS sequence"/>
</dbReference>